<keyword evidence="5" id="KW-1185">Reference proteome</keyword>
<evidence type="ECO:0000313" key="4">
    <source>
        <dbReference type="EMBL" id="QIZ20588.1"/>
    </source>
</evidence>
<dbReference type="Gene3D" id="3.90.850.10">
    <property type="entry name" value="Fumarylacetoacetase-like, C-terminal domain"/>
    <property type="match status" value="1"/>
</dbReference>
<name>A0A6H1Q189_9PROT</name>
<dbReference type="InterPro" id="IPR051121">
    <property type="entry name" value="FAH"/>
</dbReference>
<dbReference type="SUPFAM" id="SSF56529">
    <property type="entry name" value="FAH"/>
    <property type="match status" value="1"/>
</dbReference>
<dbReference type="Proteomes" id="UP000501094">
    <property type="component" value="Chromosome"/>
</dbReference>
<organism evidence="4 5">
    <name type="scientific">Candidatus Pelagibacter giovannonii</name>
    <dbReference type="NCBI Taxonomy" id="2563896"/>
    <lineage>
        <taxon>Bacteria</taxon>
        <taxon>Pseudomonadati</taxon>
        <taxon>Pseudomonadota</taxon>
        <taxon>Alphaproteobacteria</taxon>
        <taxon>Candidatus Pelagibacterales</taxon>
        <taxon>Candidatus Pelagibacteraceae</taxon>
        <taxon>Candidatus Pelagibacter</taxon>
    </lineage>
</organism>
<proteinExistence type="inferred from homology"/>
<dbReference type="GO" id="GO:0016853">
    <property type="term" value="F:isomerase activity"/>
    <property type="evidence" value="ECO:0007669"/>
    <property type="project" value="UniProtKB-ARBA"/>
</dbReference>
<dbReference type="GO" id="GO:0046872">
    <property type="term" value="F:metal ion binding"/>
    <property type="evidence" value="ECO:0007669"/>
    <property type="project" value="UniProtKB-KW"/>
</dbReference>
<dbReference type="EMBL" id="CP038852">
    <property type="protein sequence ID" value="QIZ20588.1"/>
    <property type="molecule type" value="Genomic_DNA"/>
</dbReference>
<comment type="similarity">
    <text evidence="1">Belongs to the FAH family.</text>
</comment>
<dbReference type="InterPro" id="IPR036663">
    <property type="entry name" value="Fumarylacetoacetase_C_sf"/>
</dbReference>
<dbReference type="KEGG" id="peg:E5R92_02155"/>
<feature type="domain" description="Fumarylacetoacetase-like C-terminal" evidence="3">
    <location>
        <begin position="73"/>
        <end position="277"/>
    </location>
</feature>
<dbReference type="GO" id="GO:0016787">
    <property type="term" value="F:hydrolase activity"/>
    <property type="evidence" value="ECO:0007669"/>
    <property type="project" value="UniProtKB-KW"/>
</dbReference>
<reference evidence="4 5" key="1">
    <citation type="journal article" date="2020" name="Nat. Microbiol.">
        <title>Lysogenic host-virus interactions in SAR11 marine bacteria.</title>
        <authorList>
            <person name="Morris R.M."/>
            <person name="Cain K.R."/>
            <person name="Hvorecny K.L."/>
            <person name="Kollman J.M."/>
        </authorList>
    </citation>
    <scope>NUCLEOTIDE SEQUENCE [LARGE SCALE GENOMIC DNA]</scope>
    <source>
        <strain evidence="4 5">NP1</strain>
    </source>
</reference>
<dbReference type="Pfam" id="PF01557">
    <property type="entry name" value="FAA_hydrolase"/>
    <property type="match status" value="1"/>
</dbReference>
<evidence type="ECO:0000256" key="2">
    <source>
        <dbReference type="ARBA" id="ARBA00022723"/>
    </source>
</evidence>
<keyword evidence="2" id="KW-0479">Metal-binding</keyword>
<dbReference type="PANTHER" id="PTHR42796">
    <property type="entry name" value="FUMARYLACETOACETATE HYDROLASE DOMAIN-CONTAINING PROTEIN 2A-RELATED"/>
    <property type="match status" value="1"/>
</dbReference>
<dbReference type="AlphaFoldDB" id="A0A6H1Q189"/>
<protein>
    <submittedName>
        <fullName evidence="4">FAA hydrolase family protein</fullName>
    </submittedName>
</protein>
<keyword evidence="4" id="KW-0378">Hydrolase</keyword>
<dbReference type="GO" id="GO:0019752">
    <property type="term" value="P:carboxylic acid metabolic process"/>
    <property type="evidence" value="ECO:0007669"/>
    <property type="project" value="UniProtKB-ARBA"/>
</dbReference>
<gene>
    <name evidence="4" type="ORF">E5R92_02155</name>
</gene>
<dbReference type="RefSeq" id="WP_168606475.1">
    <property type="nucleotide sequence ID" value="NZ_CP038852.1"/>
</dbReference>
<dbReference type="FunFam" id="3.90.850.10:FF:000002">
    <property type="entry name" value="2-hydroxyhepta-2,4-diene-1,7-dioate isomerase"/>
    <property type="match status" value="1"/>
</dbReference>
<dbReference type="PANTHER" id="PTHR42796:SF4">
    <property type="entry name" value="FUMARYLACETOACETATE HYDROLASE DOMAIN-CONTAINING PROTEIN 2A"/>
    <property type="match status" value="1"/>
</dbReference>
<evidence type="ECO:0000313" key="5">
    <source>
        <dbReference type="Proteomes" id="UP000501094"/>
    </source>
</evidence>
<evidence type="ECO:0000256" key="1">
    <source>
        <dbReference type="ARBA" id="ARBA00010211"/>
    </source>
</evidence>
<dbReference type="InterPro" id="IPR011234">
    <property type="entry name" value="Fumarylacetoacetase-like_C"/>
</dbReference>
<evidence type="ECO:0000259" key="3">
    <source>
        <dbReference type="Pfam" id="PF01557"/>
    </source>
</evidence>
<sequence>MKFLRIGKVGQEIPVALDNEGKYRNLSSVIKDLNPESINFETLDKIKEIDLKSLEEVNQNERIGPCISKPGNFFAIGLNYAEHAKETGAKTPENPVLFNKSVHSIVGPNDNVIIPKTSEKLDHEVEIAFVIGKKAKRVLEKDAQDYIFGYCICNDVSEREWQKEKGGQWVKGKSGDTFGPLGPHLVTRDEIKDINNLNLTLDVNGHRHQTGNTNQMIFNFNFLVAHITSFITLMPGDIVTTGTPPGVGLGMNPPIFLKEGDEMRLNVDSLGIQNSKVITEQ</sequence>
<accession>A0A6H1Q189</accession>